<accession>A0AAN8NMC8</accession>
<name>A0AAN8NMC8_POLSC</name>
<evidence type="ECO:0000256" key="1">
    <source>
        <dbReference type="SAM" id="MobiDB-lite"/>
    </source>
</evidence>
<gene>
    <name evidence="2" type="ORF">RUM43_011496</name>
</gene>
<proteinExistence type="predicted"/>
<feature type="region of interest" description="Disordered" evidence="1">
    <location>
        <begin position="1"/>
        <end position="76"/>
    </location>
</feature>
<sequence>MENDFEKDNRSIQQEEEEHNEPKTKKLLIKEENSEKFKEEQEKKPREVNIEPSNMTDGNIEGNTKEEEEEEIKLML</sequence>
<organism evidence="2 3">
    <name type="scientific">Polyplax serrata</name>
    <name type="common">Common mouse louse</name>
    <dbReference type="NCBI Taxonomy" id="468196"/>
    <lineage>
        <taxon>Eukaryota</taxon>
        <taxon>Metazoa</taxon>
        <taxon>Ecdysozoa</taxon>
        <taxon>Arthropoda</taxon>
        <taxon>Hexapoda</taxon>
        <taxon>Insecta</taxon>
        <taxon>Pterygota</taxon>
        <taxon>Neoptera</taxon>
        <taxon>Paraneoptera</taxon>
        <taxon>Psocodea</taxon>
        <taxon>Troctomorpha</taxon>
        <taxon>Phthiraptera</taxon>
        <taxon>Anoplura</taxon>
        <taxon>Polyplacidae</taxon>
        <taxon>Polyplax</taxon>
    </lineage>
</organism>
<dbReference type="AlphaFoldDB" id="A0AAN8NMC8"/>
<feature type="compositionally biased region" description="Basic and acidic residues" evidence="1">
    <location>
        <begin position="1"/>
        <end position="10"/>
    </location>
</feature>
<feature type="compositionally biased region" description="Acidic residues" evidence="1">
    <location>
        <begin position="66"/>
        <end position="76"/>
    </location>
</feature>
<comment type="caution">
    <text evidence="2">The sequence shown here is derived from an EMBL/GenBank/DDBJ whole genome shotgun (WGS) entry which is preliminary data.</text>
</comment>
<protein>
    <submittedName>
        <fullName evidence="2">Uncharacterized protein</fullName>
    </submittedName>
</protein>
<evidence type="ECO:0000313" key="2">
    <source>
        <dbReference type="EMBL" id="KAK6621190.1"/>
    </source>
</evidence>
<dbReference type="Proteomes" id="UP001372834">
    <property type="component" value="Unassembled WGS sequence"/>
</dbReference>
<dbReference type="EMBL" id="JAWJWE010000039">
    <property type="protein sequence ID" value="KAK6621190.1"/>
    <property type="molecule type" value="Genomic_DNA"/>
</dbReference>
<feature type="compositionally biased region" description="Basic and acidic residues" evidence="1">
    <location>
        <begin position="20"/>
        <end position="49"/>
    </location>
</feature>
<reference evidence="2 3" key="1">
    <citation type="submission" date="2023-10" db="EMBL/GenBank/DDBJ databases">
        <title>Genomes of two closely related lineages of the louse Polyplax serrata with different host specificities.</title>
        <authorList>
            <person name="Martinu J."/>
            <person name="Tarabai H."/>
            <person name="Stefka J."/>
            <person name="Hypsa V."/>
        </authorList>
    </citation>
    <scope>NUCLEOTIDE SEQUENCE [LARGE SCALE GENOMIC DNA]</scope>
    <source>
        <strain evidence="2">HR10_N</strain>
    </source>
</reference>
<evidence type="ECO:0000313" key="3">
    <source>
        <dbReference type="Proteomes" id="UP001372834"/>
    </source>
</evidence>